<evidence type="ECO:0000313" key="4">
    <source>
        <dbReference type="Proteomes" id="UP001385951"/>
    </source>
</evidence>
<accession>A0AAW0GLS4</accession>
<dbReference type="AlphaFoldDB" id="A0AAW0GLS4"/>
<dbReference type="Pfam" id="PF18758">
    <property type="entry name" value="KDZ"/>
    <property type="match status" value="1"/>
</dbReference>
<proteinExistence type="predicted"/>
<dbReference type="EMBL" id="JASBNA010000002">
    <property type="protein sequence ID" value="KAK7694401.1"/>
    <property type="molecule type" value="Genomic_DNA"/>
</dbReference>
<dbReference type="InterPro" id="IPR041457">
    <property type="entry name" value="CxC2_KDZ-assoc"/>
</dbReference>
<feature type="region of interest" description="Disordered" evidence="1">
    <location>
        <begin position="66"/>
        <end position="116"/>
    </location>
</feature>
<feature type="compositionally biased region" description="Basic and acidic residues" evidence="1">
    <location>
        <begin position="1084"/>
        <end position="1097"/>
    </location>
</feature>
<comment type="caution">
    <text evidence="3">The sequence shown here is derived from an EMBL/GenBank/DDBJ whole genome shotgun (WGS) entry which is preliminary data.</text>
</comment>
<evidence type="ECO:0000259" key="2">
    <source>
        <dbReference type="Pfam" id="PF18803"/>
    </source>
</evidence>
<dbReference type="InterPro" id="IPR040521">
    <property type="entry name" value="KDZ"/>
</dbReference>
<reference evidence="3 4" key="1">
    <citation type="submission" date="2022-09" db="EMBL/GenBank/DDBJ databases">
        <authorList>
            <person name="Palmer J.M."/>
        </authorList>
    </citation>
    <scope>NUCLEOTIDE SEQUENCE [LARGE SCALE GENOMIC DNA]</scope>
    <source>
        <strain evidence="3 4">DSM 7382</strain>
    </source>
</reference>
<feature type="region of interest" description="Disordered" evidence="1">
    <location>
        <begin position="1"/>
        <end position="39"/>
    </location>
</feature>
<sequence length="1112" mass="126384">MDPPPIHHQILPAHRRKGKKGTFTTVSGPSGSQRRTTNIRIRKLADGRIGQQRVDVIVRKPPTLTAAASLGAGPSETADPGGNDDGDHGGDNGDISMGEETPRKRNQQREKRPNTWADRVEQFLPFRDLYLDELLRHDGLGDGVNNDRCTSCQSTGPIHRCRSCLYSPLLCQHCIVRDHNILPLHHVESWTGKCFVKTSLKALGLIVQLGHGADLCPNPGRHNSKLVVGDTNGFHEVHIQFCDCTLEDGSFLYNWQQLLQIGWFPATHDRPNTAFTFDLLNFLHQLNLQAKTNLHDFHKALWRMTDSSFISSLSRYDQLSTVFRFWRHLIMLKRAGRGHSPEGADATAQGELAVECPACPHPGKNLPPDWESSNTPWLYTLFLMVDANFKLKLKDKGLADTHLANGWGYFVNDDKFKAYLQTYSSHQTETNTCSAEHKAILNANAHKEGYLASGVAAVLCGRHSLVRPNGVGDLQKGERFVNIDYLILSTLAKVVMIMLLISYDIACQFSKNFKRRIMRLPEDMQTIGAKTQIHWAIPKKHLPVHGPNHSRFSFNFLLGVGRTYGEGVESGWSHMNPISMSTKEMGPAYRPEVLNDHWGSWNWFKILNFGKLLTDGTHLSKSLYTAFLMQEKHQGIFEQYNATFPEAQTQKWSEHVEKWNQDHTIKPDPYEDIEVYTSMKEIRLKLAQEDSDSMRSGAAISHEVTASAFLHLGIELEEQQRNLQLKTTTSKTTAELAALQEKCNVLAHRITNWQKVQDIYMPLVSPLRSPSDTDNTDSNSDSTPIQGDAEKIKLFLPSSCPSSMLTSDSMKALSIKEVQLRTAQAHDALAYIRKLRRIMTGISDFKRLHISGTGNRANTRIRSLYTKFQGRINLATLRYRTAHAALITLDPDGEWSLQLKVLHDEDVRGPGRDPEEEGQSEGRREQSWIWLIPGISNLTSDSTDEETLEAMRVEWAKTKARAQRWSEEVILLQEEMRRVLEYFSWKAAWWRSKGKLRQNSVDISLLSGLTAYSEKQALVFDRLQQRFAAQWSATLKKVRIQAPWQAKYAKMPKIPTLWQLARNTEEADQEEEEGSESEEEEREREEREEREEMSRSDGDEDEDGDIEMEDAM</sequence>
<organism evidence="3 4">
    <name type="scientific">Cerrena zonata</name>
    <dbReference type="NCBI Taxonomy" id="2478898"/>
    <lineage>
        <taxon>Eukaryota</taxon>
        <taxon>Fungi</taxon>
        <taxon>Dikarya</taxon>
        <taxon>Basidiomycota</taxon>
        <taxon>Agaricomycotina</taxon>
        <taxon>Agaricomycetes</taxon>
        <taxon>Polyporales</taxon>
        <taxon>Cerrenaceae</taxon>
        <taxon>Cerrena</taxon>
    </lineage>
</organism>
<protein>
    <recommendedName>
        <fullName evidence="2">CxC2-like cysteine cluster KDZ transposase-associated domain-containing protein</fullName>
    </recommendedName>
</protein>
<feature type="compositionally biased region" description="Acidic residues" evidence="1">
    <location>
        <begin position="1098"/>
        <end position="1112"/>
    </location>
</feature>
<name>A0AAW0GLS4_9APHY</name>
<evidence type="ECO:0000256" key="1">
    <source>
        <dbReference type="SAM" id="MobiDB-lite"/>
    </source>
</evidence>
<feature type="compositionally biased region" description="Basic and acidic residues" evidence="1">
    <location>
        <begin position="100"/>
        <end position="116"/>
    </location>
</feature>
<keyword evidence="4" id="KW-1185">Reference proteome</keyword>
<feature type="compositionally biased region" description="Polar residues" evidence="1">
    <location>
        <begin position="22"/>
        <end position="39"/>
    </location>
</feature>
<dbReference type="Proteomes" id="UP001385951">
    <property type="component" value="Unassembled WGS sequence"/>
</dbReference>
<gene>
    <name evidence="3" type="ORF">QCA50_001587</name>
</gene>
<feature type="region of interest" description="Disordered" evidence="1">
    <location>
        <begin position="1062"/>
        <end position="1112"/>
    </location>
</feature>
<dbReference type="CDD" id="cd19757">
    <property type="entry name" value="Bbox1"/>
    <property type="match status" value="1"/>
</dbReference>
<evidence type="ECO:0000313" key="3">
    <source>
        <dbReference type="EMBL" id="KAK7694401.1"/>
    </source>
</evidence>
<dbReference type="PANTHER" id="PTHR33096">
    <property type="entry name" value="CXC2 DOMAIN-CONTAINING PROTEIN"/>
    <property type="match status" value="1"/>
</dbReference>
<feature type="compositionally biased region" description="Acidic residues" evidence="1">
    <location>
        <begin position="1066"/>
        <end position="1083"/>
    </location>
</feature>
<dbReference type="Pfam" id="PF18803">
    <property type="entry name" value="CxC2"/>
    <property type="match status" value="1"/>
</dbReference>
<feature type="domain" description="CxC2-like cysteine cluster KDZ transposase-associated" evidence="2">
    <location>
        <begin position="200"/>
        <end position="307"/>
    </location>
</feature>
<dbReference type="PANTHER" id="PTHR33096:SF1">
    <property type="entry name" value="CXC1-LIKE CYSTEINE CLUSTER ASSOCIATED WITH KDZ TRANSPOSASES DOMAIN-CONTAINING PROTEIN"/>
    <property type="match status" value="1"/>
</dbReference>